<protein>
    <recommendedName>
        <fullName evidence="7">Ferric oxidoreductase domain-containing protein</fullName>
    </recommendedName>
</protein>
<dbReference type="GO" id="GO:0016020">
    <property type="term" value="C:membrane"/>
    <property type="evidence" value="ECO:0007669"/>
    <property type="project" value="UniProtKB-SubCell"/>
</dbReference>
<evidence type="ECO:0000256" key="2">
    <source>
        <dbReference type="ARBA" id="ARBA00022692"/>
    </source>
</evidence>
<reference evidence="9" key="1">
    <citation type="journal article" date="2017" name="Genome Biol.">
        <title>Comparative genomics reveals high biological diversity and specific adaptations in the industrially and medically important fungal genus Aspergillus.</title>
        <authorList>
            <person name="de Vries R.P."/>
            <person name="Riley R."/>
            <person name="Wiebenga A."/>
            <person name="Aguilar-Osorio G."/>
            <person name="Amillis S."/>
            <person name="Uchima C.A."/>
            <person name="Anderluh G."/>
            <person name="Asadollahi M."/>
            <person name="Askin M."/>
            <person name="Barry K."/>
            <person name="Battaglia E."/>
            <person name="Bayram O."/>
            <person name="Benocci T."/>
            <person name="Braus-Stromeyer S.A."/>
            <person name="Caldana C."/>
            <person name="Canovas D."/>
            <person name="Cerqueira G.C."/>
            <person name="Chen F."/>
            <person name="Chen W."/>
            <person name="Choi C."/>
            <person name="Clum A."/>
            <person name="Dos Santos R.A."/>
            <person name="Damasio A.R."/>
            <person name="Diallinas G."/>
            <person name="Emri T."/>
            <person name="Fekete E."/>
            <person name="Flipphi M."/>
            <person name="Freyberg S."/>
            <person name="Gallo A."/>
            <person name="Gournas C."/>
            <person name="Habgood R."/>
            <person name="Hainaut M."/>
            <person name="Harispe M.L."/>
            <person name="Henrissat B."/>
            <person name="Hilden K.S."/>
            <person name="Hope R."/>
            <person name="Hossain A."/>
            <person name="Karabika E."/>
            <person name="Karaffa L."/>
            <person name="Karanyi Z."/>
            <person name="Krasevec N."/>
            <person name="Kuo A."/>
            <person name="Kusch H."/>
            <person name="LaButti K."/>
            <person name="Lagendijk E.L."/>
            <person name="Lapidus A."/>
            <person name="Levasseur A."/>
            <person name="Lindquist E."/>
            <person name="Lipzen A."/>
            <person name="Logrieco A.F."/>
            <person name="MacCabe A."/>
            <person name="Maekelae M.R."/>
            <person name="Malavazi I."/>
            <person name="Melin P."/>
            <person name="Meyer V."/>
            <person name="Mielnichuk N."/>
            <person name="Miskei M."/>
            <person name="Molnar A.P."/>
            <person name="Mule G."/>
            <person name="Ngan C.Y."/>
            <person name="Orejas M."/>
            <person name="Orosz E."/>
            <person name="Ouedraogo J.P."/>
            <person name="Overkamp K.M."/>
            <person name="Park H.-S."/>
            <person name="Perrone G."/>
            <person name="Piumi F."/>
            <person name="Punt P.J."/>
            <person name="Ram A.F."/>
            <person name="Ramon A."/>
            <person name="Rauscher S."/>
            <person name="Record E."/>
            <person name="Riano-Pachon D.M."/>
            <person name="Robert V."/>
            <person name="Roehrig J."/>
            <person name="Ruller R."/>
            <person name="Salamov A."/>
            <person name="Salih N.S."/>
            <person name="Samson R.A."/>
            <person name="Sandor E."/>
            <person name="Sanguinetti M."/>
            <person name="Schuetze T."/>
            <person name="Sepcic K."/>
            <person name="Shelest E."/>
            <person name="Sherlock G."/>
            <person name="Sophianopoulou V."/>
            <person name="Squina F.M."/>
            <person name="Sun H."/>
            <person name="Susca A."/>
            <person name="Todd R.B."/>
            <person name="Tsang A."/>
            <person name="Unkles S.E."/>
            <person name="van de Wiele N."/>
            <person name="van Rossen-Uffink D."/>
            <person name="Oliveira J.V."/>
            <person name="Vesth T.C."/>
            <person name="Visser J."/>
            <person name="Yu J.-H."/>
            <person name="Zhou M."/>
            <person name="Andersen M.R."/>
            <person name="Archer D.B."/>
            <person name="Baker S.E."/>
            <person name="Benoit I."/>
            <person name="Brakhage A.A."/>
            <person name="Braus G.H."/>
            <person name="Fischer R."/>
            <person name="Frisvad J.C."/>
            <person name="Goldman G.H."/>
            <person name="Houbraken J."/>
            <person name="Oakley B."/>
            <person name="Pocsi I."/>
            <person name="Scazzocchio C."/>
            <person name="Seiboth B."/>
            <person name="vanKuyk P.A."/>
            <person name="Wortman J."/>
            <person name="Dyer P.S."/>
            <person name="Grigoriev I.V."/>
        </authorList>
    </citation>
    <scope>NUCLEOTIDE SEQUENCE [LARGE SCALE GENOMIC DNA]</scope>
    <source>
        <strain evidence="9">DTO 134E9</strain>
    </source>
</reference>
<evidence type="ECO:0000256" key="3">
    <source>
        <dbReference type="ARBA" id="ARBA00022989"/>
    </source>
</evidence>
<keyword evidence="4" id="KW-0813">Transport</keyword>
<dbReference type="Pfam" id="PF01794">
    <property type="entry name" value="Ferric_reduct"/>
    <property type="match status" value="1"/>
</dbReference>
<dbReference type="Proteomes" id="UP000184383">
    <property type="component" value="Unassembled WGS sequence"/>
</dbReference>
<keyword evidence="5 6" id="KW-0472">Membrane</keyword>
<feature type="transmembrane region" description="Helical" evidence="6">
    <location>
        <begin position="114"/>
        <end position="136"/>
    </location>
</feature>
<dbReference type="InterPro" id="IPR013130">
    <property type="entry name" value="Fe3_Rdtase_TM_dom"/>
</dbReference>
<feature type="transmembrane region" description="Helical" evidence="6">
    <location>
        <begin position="196"/>
        <end position="216"/>
    </location>
</feature>
<sequence>MVCGLISFPGLIIWVELEYDTFGCPTADCHYAIQTIKSNSRRLTNHSENTQLKLPLTDYLHLTKALGHVALSQLPFQVLMSPASYISTSRPISPSIASAVTSIPQPALSAYHRLFGRVVLSPLLLGHAVLYAGFFIQSSHPDFSSLLAKRVQDPDVQWGIGGIIAAISLLLLTRPTGPRRGLQVWATSSIKTRRQVFYVVHVVLVGALCLAAYCHVAQAQSFVMQTLGSFVINGAWCWVMMR</sequence>
<accession>A0A1L9RWZ2</accession>
<evidence type="ECO:0000313" key="8">
    <source>
        <dbReference type="EMBL" id="OJJ39446.1"/>
    </source>
</evidence>
<keyword evidence="2 6" id="KW-0812">Transmembrane</keyword>
<evidence type="ECO:0000256" key="4">
    <source>
        <dbReference type="ARBA" id="ARBA00023065"/>
    </source>
</evidence>
<dbReference type="VEuPathDB" id="FungiDB:ASPWEDRAFT_37229"/>
<feature type="transmembrane region" description="Helical" evidence="6">
    <location>
        <begin position="156"/>
        <end position="175"/>
    </location>
</feature>
<dbReference type="STRING" id="1073089.A0A1L9RWZ2"/>
<feature type="transmembrane region" description="Helical" evidence="6">
    <location>
        <begin position="222"/>
        <end position="241"/>
    </location>
</feature>
<keyword evidence="3 6" id="KW-1133">Transmembrane helix</keyword>
<comment type="subcellular location">
    <subcellularLocation>
        <location evidence="1">Membrane</location>
        <topology evidence="1">Multi-pass membrane protein</topology>
    </subcellularLocation>
</comment>
<evidence type="ECO:0000256" key="1">
    <source>
        <dbReference type="ARBA" id="ARBA00004141"/>
    </source>
</evidence>
<evidence type="ECO:0000256" key="5">
    <source>
        <dbReference type="ARBA" id="ARBA00023136"/>
    </source>
</evidence>
<evidence type="ECO:0000256" key="6">
    <source>
        <dbReference type="SAM" id="Phobius"/>
    </source>
</evidence>
<dbReference type="AlphaFoldDB" id="A0A1L9RWZ2"/>
<keyword evidence="4" id="KW-0406">Ion transport</keyword>
<dbReference type="GeneID" id="63750483"/>
<dbReference type="RefSeq" id="XP_040693122.1">
    <property type="nucleotide sequence ID" value="XM_040834635.1"/>
</dbReference>
<proteinExistence type="predicted"/>
<evidence type="ECO:0000259" key="7">
    <source>
        <dbReference type="Pfam" id="PF01794"/>
    </source>
</evidence>
<evidence type="ECO:0000313" key="9">
    <source>
        <dbReference type="Proteomes" id="UP000184383"/>
    </source>
</evidence>
<keyword evidence="9" id="KW-1185">Reference proteome</keyword>
<name>A0A1L9RWZ2_ASPWE</name>
<gene>
    <name evidence="8" type="ORF">ASPWEDRAFT_37229</name>
</gene>
<dbReference type="GO" id="GO:0006811">
    <property type="term" value="P:monoatomic ion transport"/>
    <property type="evidence" value="ECO:0007669"/>
    <property type="project" value="UniProtKB-KW"/>
</dbReference>
<feature type="domain" description="Ferric oxidoreductase" evidence="7">
    <location>
        <begin position="66"/>
        <end position="211"/>
    </location>
</feature>
<dbReference type="OrthoDB" id="10006946at2759"/>
<organism evidence="8 9">
    <name type="scientific">Aspergillus wentii DTO 134E9</name>
    <dbReference type="NCBI Taxonomy" id="1073089"/>
    <lineage>
        <taxon>Eukaryota</taxon>
        <taxon>Fungi</taxon>
        <taxon>Dikarya</taxon>
        <taxon>Ascomycota</taxon>
        <taxon>Pezizomycotina</taxon>
        <taxon>Eurotiomycetes</taxon>
        <taxon>Eurotiomycetidae</taxon>
        <taxon>Eurotiales</taxon>
        <taxon>Aspergillaceae</taxon>
        <taxon>Aspergillus</taxon>
        <taxon>Aspergillus subgen. Cremei</taxon>
    </lineage>
</organism>
<dbReference type="GO" id="GO:0016491">
    <property type="term" value="F:oxidoreductase activity"/>
    <property type="evidence" value="ECO:0007669"/>
    <property type="project" value="UniProtKB-ARBA"/>
</dbReference>
<dbReference type="EMBL" id="KV878210">
    <property type="protein sequence ID" value="OJJ39446.1"/>
    <property type="molecule type" value="Genomic_DNA"/>
</dbReference>